<evidence type="ECO:0000313" key="4">
    <source>
        <dbReference type="EMBL" id="SDE52548.1"/>
    </source>
</evidence>
<dbReference type="InterPro" id="IPR026444">
    <property type="entry name" value="Secre_tail"/>
</dbReference>
<protein>
    <submittedName>
        <fullName evidence="4">Por secretion system C-terminal sorting domain-containing protein</fullName>
    </submittedName>
</protein>
<feature type="domain" description="Secretion system C-terminal sorting" evidence="3">
    <location>
        <begin position="164"/>
        <end position="231"/>
    </location>
</feature>
<dbReference type="NCBIfam" id="TIGR04183">
    <property type="entry name" value="Por_Secre_tail"/>
    <property type="match status" value="1"/>
</dbReference>
<dbReference type="OrthoDB" id="1433593at2"/>
<dbReference type="Proteomes" id="UP000199321">
    <property type="component" value="Unassembled WGS sequence"/>
</dbReference>
<name>A0A1G7DM17_9FLAO</name>
<gene>
    <name evidence="4" type="ORF">SAMN05421855_1011060</name>
</gene>
<reference evidence="4 5" key="1">
    <citation type="submission" date="2016-10" db="EMBL/GenBank/DDBJ databases">
        <authorList>
            <person name="de Groot N.N."/>
        </authorList>
    </citation>
    <scope>NUCLEOTIDE SEQUENCE [LARGE SCALE GENOMIC DNA]</scope>
    <source>
        <strain evidence="4 5">DSM 16195</strain>
    </source>
</reference>
<evidence type="ECO:0000259" key="3">
    <source>
        <dbReference type="Pfam" id="PF18962"/>
    </source>
</evidence>
<dbReference type="RefSeq" id="WP_093141429.1">
    <property type="nucleotide sequence ID" value="NZ_BMWO01000001.1"/>
</dbReference>
<evidence type="ECO:0000256" key="2">
    <source>
        <dbReference type="SAM" id="SignalP"/>
    </source>
</evidence>
<dbReference type="Pfam" id="PF18962">
    <property type="entry name" value="Por_Secre_tail"/>
    <property type="match status" value="1"/>
</dbReference>
<dbReference type="Gene3D" id="2.40.128.270">
    <property type="match status" value="1"/>
</dbReference>
<dbReference type="AlphaFoldDB" id="A0A1G7DM17"/>
<proteinExistence type="predicted"/>
<evidence type="ECO:0000256" key="1">
    <source>
        <dbReference type="ARBA" id="ARBA00022729"/>
    </source>
</evidence>
<dbReference type="STRING" id="227084.SAMN05421855_1011060"/>
<feature type="chain" id="PRO_5011729622" evidence="2">
    <location>
        <begin position="20"/>
        <end position="233"/>
    </location>
</feature>
<accession>A0A1G7DM17</accession>
<evidence type="ECO:0000313" key="5">
    <source>
        <dbReference type="Proteomes" id="UP000199321"/>
    </source>
</evidence>
<feature type="signal peptide" evidence="2">
    <location>
        <begin position="1"/>
        <end position="19"/>
    </location>
</feature>
<organism evidence="4 5">
    <name type="scientific">Ulvibacter litoralis</name>
    <dbReference type="NCBI Taxonomy" id="227084"/>
    <lineage>
        <taxon>Bacteria</taxon>
        <taxon>Pseudomonadati</taxon>
        <taxon>Bacteroidota</taxon>
        <taxon>Flavobacteriia</taxon>
        <taxon>Flavobacteriales</taxon>
        <taxon>Flavobacteriaceae</taxon>
        <taxon>Ulvibacter</taxon>
    </lineage>
</organism>
<dbReference type="EMBL" id="FNBA01000001">
    <property type="protein sequence ID" value="SDE52548.1"/>
    <property type="molecule type" value="Genomic_DNA"/>
</dbReference>
<sequence length="233" mass="26033">MKKILLFLFALSFGAPSFAQDPNLYRTWHLYELAADLSPSEYVSNVQPSIHPYLTIHPDLSFEGYGACNNFMGQFTYTIISGEETLTPTFFDATLNSCNYQSHTNFESLFFGYVSATSNQYITLYYDANTSIGTLNLEFAPGFYAAYGTEALSVSDQNAVEFTVFPNPASEQLVITSENLQIETITIYEVSGKIVTQFKTVEGSVDVSSLSEGVYFIEINSEEGKHIKKFIKD</sequence>
<dbReference type="InterPro" id="IPR038670">
    <property type="entry name" value="HslJ-like_sf"/>
</dbReference>
<keyword evidence="5" id="KW-1185">Reference proteome</keyword>
<keyword evidence="1 2" id="KW-0732">Signal</keyword>